<dbReference type="Pfam" id="PF00514">
    <property type="entry name" value="Arm"/>
    <property type="match status" value="2"/>
</dbReference>
<keyword evidence="4" id="KW-1185">Reference proteome</keyword>
<evidence type="ECO:0000313" key="4">
    <source>
        <dbReference type="Proteomes" id="UP000492821"/>
    </source>
</evidence>
<evidence type="ECO:0000313" key="5">
    <source>
        <dbReference type="WBParaSite" id="Pan_g13844.t1"/>
    </source>
</evidence>
<dbReference type="SUPFAM" id="SSF48371">
    <property type="entry name" value="ARM repeat"/>
    <property type="match status" value="1"/>
</dbReference>
<dbReference type="GO" id="GO:0015031">
    <property type="term" value="P:protein transport"/>
    <property type="evidence" value="ECO:0007669"/>
    <property type="project" value="UniProtKB-KW"/>
</dbReference>
<accession>A0A7E4UXN0</accession>
<evidence type="ECO:0000256" key="3">
    <source>
        <dbReference type="ARBA" id="ARBA00022927"/>
    </source>
</evidence>
<name>A0A7E4UXN0_PANRE</name>
<dbReference type="Proteomes" id="UP000492821">
    <property type="component" value="Unassembled WGS sequence"/>
</dbReference>
<dbReference type="InterPro" id="IPR000225">
    <property type="entry name" value="Armadillo"/>
</dbReference>
<evidence type="ECO:0000256" key="1">
    <source>
        <dbReference type="ARBA" id="ARBA00010394"/>
    </source>
</evidence>
<dbReference type="AlphaFoldDB" id="A0A7E4UXN0"/>
<comment type="similarity">
    <text evidence="1">Belongs to the importin alpha family.</text>
</comment>
<reference evidence="4" key="1">
    <citation type="journal article" date="2013" name="Genetics">
        <title>The draft genome and transcriptome of Panagrellus redivivus are shaped by the harsh demands of a free-living lifestyle.</title>
        <authorList>
            <person name="Srinivasan J."/>
            <person name="Dillman A.R."/>
            <person name="Macchietto M.G."/>
            <person name="Heikkinen L."/>
            <person name="Lakso M."/>
            <person name="Fracchia K.M."/>
            <person name="Antoshechkin I."/>
            <person name="Mortazavi A."/>
            <person name="Wong G."/>
            <person name="Sternberg P.W."/>
        </authorList>
    </citation>
    <scope>NUCLEOTIDE SEQUENCE [LARGE SCALE GENOMIC DNA]</scope>
    <source>
        <strain evidence="4">MT8872</strain>
    </source>
</reference>
<dbReference type="Gene3D" id="1.25.10.10">
    <property type="entry name" value="Leucine-rich Repeat Variant"/>
    <property type="match status" value="1"/>
</dbReference>
<dbReference type="PANTHER" id="PTHR23316">
    <property type="entry name" value="IMPORTIN ALPHA"/>
    <property type="match status" value="1"/>
</dbReference>
<organism evidence="4 5">
    <name type="scientific">Panagrellus redivivus</name>
    <name type="common">Microworm</name>
    <dbReference type="NCBI Taxonomy" id="6233"/>
    <lineage>
        <taxon>Eukaryota</taxon>
        <taxon>Metazoa</taxon>
        <taxon>Ecdysozoa</taxon>
        <taxon>Nematoda</taxon>
        <taxon>Chromadorea</taxon>
        <taxon>Rhabditida</taxon>
        <taxon>Tylenchina</taxon>
        <taxon>Panagrolaimomorpha</taxon>
        <taxon>Panagrolaimoidea</taxon>
        <taxon>Panagrolaimidae</taxon>
        <taxon>Panagrellus</taxon>
    </lineage>
</organism>
<dbReference type="WBParaSite" id="Pan_g13844.t1">
    <property type="protein sequence ID" value="Pan_g13844.t1"/>
    <property type="gene ID" value="Pan_g13844"/>
</dbReference>
<evidence type="ECO:0000256" key="2">
    <source>
        <dbReference type="ARBA" id="ARBA00022448"/>
    </source>
</evidence>
<proteinExistence type="inferred from homology"/>
<dbReference type="SMART" id="SM00185">
    <property type="entry name" value="ARM"/>
    <property type="match status" value="4"/>
</dbReference>
<keyword evidence="3" id="KW-0653">Protein transport</keyword>
<reference evidence="5" key="2">
    <citation type="submission" date="2020-10" db="UniProtKB">
        <authorList>
            <consortium name="WormBaseParasite"/>
        </authorList>
    </citation>
    <scope>IDENTIFICATION</scope>
</reference>
<keyword evidence="2" id="KW-0813">Transport</keyword>
<dbReference type="InterPro" id="IPR011989">
    <property type="entry name" value="ARM-like"/>
</dbReference>
<sequence length="301" mass="33969">MIIRTNDENPNIQLAAFVEIQKLLVSEELTETDLLKLAESMKAHCRQRTAWKLGDYLLPILAVLIRCQTSQVLIETLAALTEITENRGDGVDCNNKNIIEHLVPLLGHTDENIRKAALRAVGNLFTGGDEQTQAVLDCGVLPFLDHFLRHGDSKSQRDAIWCISNLAAGTPSQTQAIIDYGFVPFIISKLGFENKIQKEISWVIYSLIGSDQQKVLQYLIDENIIPPLCKHLEFRNKQLLATYLECLRDLIAKSQDPQNVCDRIMQCGGLEKVQLLKNNQNENIQSLASEICAYFIHKEQK</sequence>
<dbReference type="InterPro" id="IPR016024">
    <property type="entry name" value="ARM-type_fold"/>
</dbReference>
<protein>
    <submittedName>
        <fullName evidence="5">Importin subunit alpha-4</fullName>
    </submittedName>
</protein>